<evidence type="ECO:0000313" key="2">
    <source>
        <dbReference type="Proteomes" id="UP000178425"/>
    </source>
</evidence>
<evidence type="ECO:0000313" key="1">
    <source>
        <dbReference type="EMBL" id="OGF79108.1"/>
    </source>
</evidence>
<name>A0A1F5WTY5_9BACT</name>
<organism evidence="1 2">
    <name type="scientific">Candidatus Giovannonibacteria bacterium RIFCSPHIGHO2_02_43_13</name>
    <dbReference type="NCBI Taxonomy" id="1798330"/>
    <lineage>
        <taxon>Bacteria</taxon>
        <taxon>Candidatus Giovannoniibacteriota</taxon>
    </lineage>
</organism>
<dbReference type="EMBL" id="MFHI01000010">
    <property type="protein sequence ID" value="OGF79108.1"/>
    <property type="molecule type" value="Genomic_DNA"/>
</dbReference>
<gene>
    <name evidence="1" type="ORF">A2W54_00985</name>
</gene>
<sequence length="227" mass="26131">MSKEMIGDVPGNVLGMLEDLFLKLRKGVLSPDELELFLKKKNPFALPSDLLIDWQNFWKRMGIDADLRKVKIPKKPKGFDRLLVNPLTPQKAYELCASKFKCWKYSNESLDKIVVHEDRTAKDGAYAVWVRERVEPDEELKGKSANDLVGMKVFGNTLTEALVYKLKFNDETGQHLNLANWNLCSGSRYSDGYVPFVYWYGHYSEMCVGHTYPADSFDYLRSRQTVS</sequence>
<protein>
    <submittedName>
        <fullName evidence="1">Uncharacterized protein</fullName>
    </submittedName>
</protein>
<comment type="caution">
    <text evidence="1">The sequence shown here is derived from an EMBL/GenBank/DDBJ whole genome shotgun (WGS) entry which is preliminary data.</text>
</comment>
<dbReference type="AlphaFoldDB" id="A0A1F5WTY5"/>
<accession>A0A1F5WTY5</accession>
<proteinExistence type="predicted"/>
<dbReference type="Proteomes" id="UP000178425">
    <property type="component" value="Unassembled WGS sequence"/>
</dbReference>
<reference evidence="1 2" key="1">
    <citation type="journal article" date="2016" name="Nat. Commun.">
        <title>Thousands of microbial genomes shed light on interconnected biogeochemical processes in an aquifer system.</title>
        <authorList>
            <person name="Anantharaman K."/>
            <person name="Brown C.T."/>
            <person name="Hug L.A."/>
            <person name="Sharon I."/>
            <person name="Castelle C.J."/>
            <person name="Probst A.J."/>
            <person name="Thomas B.C."/>
            <person name="Singh A."/>
            <person name="Wilkins M.J."/>
            <person name="Karaoz U."/>
            <person name="Brodie E.L."/>
            <person name="Williams K.H."/>
            <person name="Hubbard S.S."/>
            <person name="Banfield J.F."/>
        </authorList>
    </citation>
    <scope>NUCLEOTIDE SEQUENCE [LARGE SCALE GENOMIC DNA]</scope>
</reference>